<dbReference type="AlphaFoldDB" id="A0A0V0R3K6"/>
<accession>A0A0V0R3K6</accession>
<evidence type="ECO:0000313" key="2">
    <source>
        <dbReference type="Proteomes" id="UP000054937"/>
    </source>
</evidence>
<dbReference type="SUPFAM" id="SSF53335">
    <property type="entry name" value="S-adenosyl-L-methionine-dependent methyltransferases"/>
    <property type="match status" value="1"/>
</dbReference>
<dbReference type="Gene3D" id="3.40.50.150">
    <property type="entry name" value="Vaccinia Virus protein VP39"/>
    <property type="match status" value="1"/>
</dbReference>
<dbReference type="Pfam" id="PF10294">
    <property type="entry name" value="Methyltransf_16"/>
    <property type="match status" value="1"/>
</dbReference>
<dbReference type="PANTHER" id="PTHR14614">
    <property type="entry name" value="HEPATOCELLULAR CARCINOMA-ASSOCIATED ANTIGEN"/>
    <property type="match status" value="1"/>
</dbReference>
<gene>
    <name evidence="1" type="ORF">PPERSA_01961</name>
</gene>
<dbReference type="OrthoDB" id="46564at2759"/>
<dbReference type="OMA" id="TRMIGAN"/>
<name>A0A0V0R3K6_PSEPJ</name>
<dbReference type="Proteomes" id="UP000054937">
    <property type="component" value="Unassembled WGS sequence"/>
</dbReference>
<dbReference type="EMBL" id="LDAU01000055">
    <property type="protein sequence ID" value="KRX09074.1"/>
    <property type="molecule type" value="Genomic_DNA"/>
</dbReference>
<dbReference type="InterPro" id="IPR019410">
    <property type="entry name" value="Methyltransf_16"/>
</dbReference>
<dbReference type="InterPro" id="IPR029063">
    <property type="entry name" value="SAM-dependent_MTases_sf"/>
</dbReference>
<comment type="caution">
    <text evidence="1">The sequence shown here is derived from an EMBL/GenBank/DDBJ whole genome shotgun (WGS) entry which is preliminary data.</text>
</comment>
<protein>
    <submittedName>
        <fullName evidence="1">Uncharacterized protein</fullName>
    </submittedName>
</protein>
<reference evidence="1 2" key="1">
    <citation type="journal article" date="2015" name="Sci. Rep.">
        <title>Genome of the facultative scuticociliatosis pathogen Pseudocohnilembus persalinus provides insight into its virulence through horizontal gene transfer.</title>
        <authorList>
            <person name="Xiong J."/>
            <person name="Wang G."/>
            <person name="Cheng J."/>
            <person name="Tian M."/>
            <person name="Pan X."/>
            <person name="Warren A."/>
            <person name="Jiang C."/>
            <person name="Yuan D."/>
            <person name="Miao W."/>
        </authorList>
    </citation>
    <scope>NUCLEOTIDE SEQUENCE [LARGE SCALE GENOMIC DNA]</scope>
    <source>
        <strain evidence="1">36N120E</strain>
    </source>
</reference>
<evidence type="ECO:0000313" key="1">
    <source>
        <dbReference type="EMBL" id="KRX09074.1"/>
    </source>
</evidence>
<organism evidence="1 2">
    <name type="scientific">Pseudocohnilembus persalinus</name>
    <name type="common">Ciliate</name>
    <dbReference type="NCBI Taxonomy" id="266149"/>
    <lineage>
        <taxon>Eukaryota</taxon>
        <taxon>Sar</taxon>
        <taxon>Alveolata</taxon>
        <taxon>Ciliophora</taxon>
        <taxon>Intramacronucleata</taxon>
        <taxon>Oligohymenophorea</taxon>
        <taxon>Scuticociliatia</taxon>
        <taxon>Philasterida</taxon>
        <taxon>Pseudocohnilembidae</taxon>
        <taxon>Pseudocohnilembus</taxon>
    </lineage>
</organism>
<sequence>MHAGTVWDPAICLLKYFEKNFTKLQEKFKQKNIIELGSGTGVIGLCLDEFEPEKVILTDMEQYLQPIHNNIQINKNKLQGKYEVQKLTWGKENKEQVKQILNILNNQIDIVIGSDLTYVSENTDKLFETLDIIYQLSENKQNFQFLMCYCLHKQGDDFFIEKYSNQWNFEQIKYRDYHKDFRSDDIKIVIIKKK</sequence>
<keyword evidence="2" id="KW-1185">Reference proteome</keyword>
<dbReference type="InParanoid" id="A0A0V0R3K6"/>
<proteinExistence type="predicted"/>